<dbReference type="SUPFAM" id="SSF51735">
    <property type="entry name" value="NAD(P)-binding Rossmann-fold domains"/>
    <property type="match status" value="1"/>
</dbReference>
<sequence length="307" mass="32500">MKAAFIERHGGPEVLKFGEMPDPVAAPGEVVVDIVAASVNGADWKVREGKSNRLSRFPYILGRDFSGVVSAVGKGVRDLRVGDEVFGVCDVGQEGAYAEKIAIKSAIVAKKTDRLSHVDAAALALAGLTAICAIEDTLKLKAGETILIQGGAGGVASFAIQLAKHLGARVITTASASNHDYLRKIGADEVIDYNAMDFTKVVRDCDAAFDTVGGDVAQRSFTVLKSGGRAAFIASGAQAPKPDRSDVVALRPSVGRDRQHLERIVALVALGAVRPLEVTRYQLSEAAAAHKLSESRHFRGKLVFQVR</sequence>
<evidence type="ECO:0000259" key="1">
    <source>
        <dbReference type="SMART" id="SM00829"/>
    </source>
</evidence>
<evidence type="ECO:0000313" key="2">
    <source>
        <dbReference type="EMBL" id="SHJ80809.1"/>
    </source>
</evidence>
<feature type="domain" description="Enoyl reductase (ER)" evidence="1">
    <location>
        <begin position="10"/>
        <end position="304"/>
    </location>
</feature>
<dbReference type="Gene3D" id="3.90.180.10">
    <property type="entry name" value="Medium-chain alcohol dehydrogenases, catalytic domain"/>
    <property type="match status" value="1"/>
</dbReference>
<dbReference type="PANTHER" id="PTHR11695">
    <property type="entry name" value="ALCOHOL DEHYDROGENASE RELATED"/>
    <property type="match status" value="1"/>
</dbReference>
<dbReference type="Pfam" id="PF13602">
    <property type="entry name" value="ADH_zinc_N_2"/>
    <property type="match status" value="1"/>
</dbReference>
<dbReference type="GO" id="GO:0016491">
    <property type="term" value="F:oxidoreductase activity"/>
    <property type="evidence" value="ECO:0007669"/>
    <property type="project" value="InterPro"/>
</dbReference>
<dbReference type="Pfam" id="PF08240">
    <property type="entry name" value="ADH_N"/>
    <property type="match status" value="1"/>
</dbReference>
<dbReference type="InterPro" id="IPR013154">
    <property type="entry name" value="ADH-like_N"/>
</dbReference>
<dbReference type="EMBL" id="LT670844">
    <property type="protein sequence ID" value="SHJ80809.1"/>
    <property type="molecule type" value="Genomic_DNA"/>
</dbReference>
<dbReference type="InterPro" id="IPR011032">
    <property type="entry name" value="GroES-like_sf"/>
</dbReference>
<accession>A0A1M6MBI8</accession>
<dbReference type="InterPro" id="IPR020843">
    <property type="entry name" value="ER"/>
</dbReference>
<name>A0A1M6MBI8_9BRAD</name>
<dbReference type="InterPro" id="IPR036291">
    <property type="entry name" value="NAD(P)-bd_dom_sf"/>
</dbReference>
<dbReference type="Gene3D" id="3.40.50.720">
    <property type="entry name" value="NAD(P)-binding Rossmann-like Domain"/>
    <property type="match status" value="1"/>
</dbReference>
<evidence type="ECO:0000313" key="3">
    <source>
        <dbReference type="Proteomes" id="UP000189935"/>
    </source>
</evidence>
<reference evidence="2 3" key="1">
    <citation type="submission" date="2016-11" db="EMBL/GenBank/DDBJ databases">
        <authorList>
            <person name="Jaros S."/>
            <person name="Januszkiewicz K."/>
            <person name="Wedrychowicz H."/>
        </authorList>
    </citation>
    <scope>NUCLEOTIDE SEQUENCE [LARGE SCALE GENOMIC DNA]</scope>
    <source>
        <strain evidence="2 3">GAS499</strain>
    </source>
</reference>
<dbReference type="CDD" id="cd05289">
    <property type="entry name" value="MDR_like_2"/>
    <property type="match status" value="1"/>
</dbReference>
<dbReference type="RefSeq" id="WP_172841991.1">
    <property type="nucleotide sequence ID" value="NZ_LT670844.1"/>
</dbReference>
<gene>
    <name evidence="2" type="ORF">SAMN05444159_1555</name>
</gene>
<protein>
    <submittedName>
        <fullName evidence="2">NADPH:quinone reductase</fullName>
    </submittedName>
</protein>
<dbReference type="SUPFAM" id="SSF50129">
    <property type="entry name" value="GroES-like"/>
    <property type="match status" value="1"/>
</dbReference>
<organism evidence="2 3">
    <name type="scientific">Bradyrhizobium lablabi</name>
    <dbReference type="NCBI Taxonomy" id="722472"/>
    <lineage>
        <taxon>Bacteria</taxon>
        <taxon>Pseudomonadati</taxon>
        <taxon>Pseudomonadota</taxon>
        <taxon>Alphaproteobacteria</taxon>
        <taxon>Hyphomicrobiales</taxon>
        <taxon>Nitrobacteraceae</taxon>
        <taxon>Bradyrhizobium</taxon>
    </lineage>
</organism>
<dbReference type="InterPro" id="IPR050700">
    <property type="entry name" value="YIM1/Zinc_Alcohol_DH_Fams"/>
</dbReference>
<dbReference type="PANTHER" id="PTHR11695:SF294">
    <property type="entry name" value="RETICULON-4-INTERACTING PROTEIN 1, MITOCHONDRIAL"/>
    <property type="match status" value="1"/>
</dbReference>
<dbReference type="AlphaFoldDB" id="A0A1M6MBI8"/>
<proteinExistence type="predicted"/>
<dbReference type="SMART" id="SM00829">
    <property type="entry name" value="PKS_ER"/>
    <property type="match status" value="1"/>
</dbReference>
<dbReference type="Proteomes" id="UP000189935">
    <property type="component" value="Chromosome I"/>
</dbReference>